<organism evidence="2 3">
    <name type="scientific">Ophiocordyceps sinensis (strain Co18 / CGMCC 3.14243)</name>
    <name type="common">Yarsagumba caterpillar fungus</name>
    <name type="synonym">Hirsutella sinensis</name>
    <dbReference type="NCBI Taxonomy" id="911162"/>
    <lineage>
        <taxon>Eukaryota</taxon>
        <taxon>Fungi</taxon>
        <taxon>Dikarya</taxon>
        <taxon>Ascomycota</taxon>
        <taxon>Pezizomycotina</taxon>
        <taxon>Sordariomycetes</taxon>
        <taxon>Hypocreomycetidae</taxon>
        <taxon>Hypocreales</taxon>
        <taxon>Ophiocordycipitaceae</taxon>
        <taxon>Ophiocordyceps</taxon>
    </lineage>
</organism>
<protein>
    <submittedName>
        <fullName evidence="2">Uncharacterized protein</fullName>
    </submittedName>
</protein>
<feature type="compositionally biased region" description="Polar residues" evidence="1">
    <location>
        <begin position="122"/>
        <end position="141"/>
    </location>
</feature>
<evidence type="ECO:0000313" key="3">
    <source>
        <dbReference type="Proteomes" id="UP000019374"/>
    </source>
</evidence>
<reference evidence="2 3" key="1">
    <citation type="journal article" date="2013" name="Chin. Sci. Bull.">
        <title>Genome survey uncovers the secrets of sex and lifestyle in caterpillar fungus.</title>
        <authorList>
            <person name="Hu X."/>
            <person name="Zhang Y."/>
            <person name="Xiao G."/>
            <person name="Zheng P."/>
            <person name="Xia Y."/>
            <person name="Zhang X."/>
            <person name="St Leger R.J."/>
            <person name="Liu X."/>
            <person name="Wang C."/>
        </authorList>
    </citation>
    <scope>NUCLEOTIDE SEQUENCE [LARGE SCALE GENOMIC DNA]</scope>
    <source>
        <strain evidence="3">Co18 / CGMCC 3.14243</strain>
        <tissue evidence="2">Fruit-body</tissue>
    </source>
</reference>
<dbReference type="OrthoDB" id="4916908at2759"/>
<dbReference type="EMBL" id="KE652199">
    <property type="protein sequence ID" value="EQL03658.1"/>
    <property type="molecule type" value="Genomic_DNA"/>
</dbReference>
<dbReference type="Proteomes" id="UP000019374">
    <property type="component" value="Unassembled WGS sequence"/>
</dbReference>
<feature type="region of interest" description="Disordered" evidence="1">
    <location>
        <begin position="105"/>
        <end position="155"/>
    </location>
</feature>
<evidence type="ECO:0000256" key="1">
    <source>
        <dbReference type="SAM" id="MobiDB-lite"/>
    </source>
</evidence>
<proteinExistence type="predicted"/>
<feature type="region of interest" description="Disordered" evidence="1">
    <location>
        <begin position="49"/>
        <end position="74"/>
    </location>
</feature>
<gene>
    <name evidence="2" type="ORF">OCS_00614</name>
</gene>
<dbReference type="AlphaFoldDB" id="T5APD1"/>
<accession>T5APD1</accession>
<evidence type="ECO:0000313" key="2">
    <source>
        <dbReference type="EMBL" id="EQL03658.1"/>
    </source>
</evidence>
<sequence length="197" mass="21863">MPSYDRSDLAGLAVHARYMSNERRQTQSAQRLGLWYQRNSLYRQVTEAAGPALHRPPDRHPELSPEKATSRPRVFERPKAPFLIDTKLPVLALDDPALADIRSVQVAPPQPRRARQASPQPTTSQHSLQPASATGSEPTSSSEDEFVVIDGVRTRKRRAQSNEIELIEGLHDAEDTSSSAAIPREAAVLPHNARRLV</sequence>
<feature type="compositionally biased region" description="Basic and acidic residues" evidence="1">
    <location>
        <begin position="55"/>
        <end position="74"/>
    </location>
</feature>
<name>T5APD1_OPHSC</name>
<dbReference type="HOGENOM" id="CLU_1384529_0_0_1"/>